<dbReference type="SUPFAM" id="SSF46626">
    <property type="entry name" value="Cytochrome c"/>
    <property type="match status" value="1"/>
</dbReference>
<keyword evidence="2" id="KW-0479">Metal-binding</keyword>
<dbReference type="EMBL" id="FPHE01000131">
    <property type="protein sequence ID" value="SFV64315.1"/>
    <property type="molecule type" value="Genomic_DNA"/>
</dbReference>
<dbReference type="GO" id="GO:0009055">
    <property type="term" value="F:electron transfer activity"/>
    <property type="evidence" value="ECO:0007669"/>
    <property type="project" value="InterPro"/>
</dbReference>
<evidence type="ECO:0000259" key="4">
    <source>
        <dbReference type="PROSITE" id="PS51007"/>
    </source>
</evidence>
<dbReference type="InterPro" id="IPR036909">
    <property type="entry name" value="Cyt_c-like_dom_sf"/>
</dbReference>
<dbReference type="PROSITE" id="PS51007">
    <property type="entry name" value="CYTC"/>
    <property type="match status" value="1"/>
</dbReference>
<organism evidence="5">
    <name type="scientific">hydrothermal vent metagenome</name>
    <dbReference type="NCBI Taxonomy" id="652676"/>
    <lineage>
        <taxon>unclassified sequences</taxon>
        <taxon>metagenomes</taxon>
        <taxon>ecological metagenomes</taxon>
    </lineage>
</organism>
<gene>
    <name evidence="5" type="ORF">MNB_SV-12-826</name>
</gene>
<keyword evidence="3" id="KW-0408">Iron</keyword>
<evidence type="ECO:0000256" key="2">
    <source>
        <dbReference type="ARBA" id="ARBA00022723"/>
    </source>
</evidence>
<dbReference type="GO" id="GO:0046872">
    <property type="term" value="F:metal ion binding"/>
    <property type="evidence" value="ECO:0007669"/>
    <property type="project" value="UniProtKB-KW"/>
</dbReference>
<reference evidence="5" key="1">
    <citation type="submission" date="2016-10" db="EMBL/GenBank/DDBJ databases">
        <authorList>
            <person name="de Groot N.N."/>
        </authorList>
    </citation>
    <scope>NUCLEOTIDE SEQUENCE</scope>
</reference>
<name>A0A1W1CF13_9ZZZZ</name>
<feature type="domain" description="Cytochrome c" evidence="4">
    <location>
        <begin position="63"/>
        <end position="189"/>
    </location>
</feature>
<keyword evidence="1" id="KW-0349">Heme</keyword>
<dbReference type="GO" id="GO:0020037">
    <property type="term" value="F:heme binding"/>
    <property type="evidence" value="ECO:0007669"/>
    <property type="project" value="InterPro"/>
</dbReference>
<dbReference type="InterPro" id="IPR009056">
    <property type="entry name" value="Cyt_c-like_dom"/>
</dbReference>
<dbReference type="AlphaFoldDB" id="A0A1W1CF13"/>
<evidence type="ECO:0000256" key="3">
    <source>
        <dbReference type="ARBA" id="ARBA00023004"/>
    </source>
</evidence>
<dbReference type="Gene3D" id="1.10.760.10">
    <property type="entry name" value="Cytochrome c-like domain"/>
    <property type="match status" value="1"/>
</dbReference>
<proteinExistence type="predicted"/>
<evidence type="ECO:0000256" key="1">
    <source>
        <dbReference type="ARBA" id="ARBA00022617"/>
    </source>
</evidence>
<evidence type="ECO:0000313" key="5">
    <source>
        <dbReference type="EMBL" id="SFV64315.1"/>
    </source>
</evidence>
<dbReference type="InterPro" id="IPR030999">
    <property type="entry name" value="Thiosulf_SoxX"/>
</dbReference>
<protein>
    <submittedName>
        <fullName evidence="5">Sulfur oxidation protein SoxX</fullName>
    </submittedName>
</protein>
<dbReference type="NCBIfam" id="TIGR04485">
    <property type="entry name" value="thiosulf_SoxX"/>
    <property type="match status" value="1"/>
</dbReference>
<accession>A0A1W1CF13</accession>
<sequence>MNQSMKKLSLFLAGTLLATVTTYAVDLTKAYDMPDASKMIEKDLLAPAKKFAIPKSCKLDNLEAIARGEYIFHNLNGKKAKGTPPKGLVKFIEKKAKDGKIKKKPKQFGNCVACHNIEGAVGGGNIGPDLTSYKANFVDTKVRDAQFVYQKIADPRIDVPNTHMTVNLTTKLFNEQEICDLTAYVMSAKEAKK</sequence>
<dbReference type="Pfam" id="PF00034">
    <property type="entry name" value="Cytochrom_C"/>
    <property type="match status" value="1"/>
</dbReference>